<dbReference type="EMBL" id="QXFU01001222">
    <property type="protein sequence ID" value="KAE9007479.1"/>
    <property type="molecule type" value="Genomic_DNA"/>
</dbReference>
<keyword evidence="5" id="KW-1185">Reference proteome</keyword>
<protein>
    <submittedName>
        <fullName evidence="1">Uncharacterized protein</fullName>
    </submittedName>
</protein>
<dbReference type="EMBL" id="QXFV01000243">
    <property type="protein sequence ID" value="KAE9044241.1"/>
    <property type="molecule type" value="Genomic_DNA"/>
</dbReference>
<dbReference type="Proteomes" id="UP000434957">
    <property type="component" value="Unassembled WGS sequence"/>
</dbReference>
<evidence type="ECO:0000313" key="2">
    <source>
        <dbReference type="EMBL" id="KAE9044241.1"/>
    </source>
</evidence>
<evidence type="ECO:0000313" key="6">
    <source>
        <dbReference type="Proteomes" id="UP000435112"/>
    </source>
</evidence>
<dbReference type="EMBL" id="QXFT01000240">
    <property type="protein sequence ID" value="KAE9349830.1"/>
    <property type="molecule type" value="Genomic_DNA"/>
</dbReference>
<name>A0A6A3KKD6_9STRA</name>
<sequence length="133" mass="14148">MNDNNAGDGGNVNAGAVAGGGAVTVLQHQLRGGSKPPLFEGTFELYQAELELYLADLEAWDVVTGTAVRHATDQGQQATFDRRDRLARATILRGLRGCKNDDAAKACGIALAKEMWDTLVSITPSVTSRMLCL</sequence>
<evidence type="ECO:0000313" key="5">
    <source>
        <dbReference type="Proteomes" id="UP000434957"/>
    </source>
</evidence>
<evidence type="ECO:0000313" key="4">
    <source>
        <dbReference type="Proteomes" id="UP000429607"/>
    </source>
</evidence>
<evidence type="ECO:0000313" key="1">
    <source>
        <dbReference type="EMBL" id="KAE9007479.1"/>
    </source>
</evidence>
<proteinExistence type="predicted"/>
<reference evidence="4 6" key="1">
    <citation type="submission" date="2018-09" db="EMBL/GenBank/DDBJ databases">
        <title>Genomic investigation of the strawberry pathogen Phytophthora fragariae indicates pathogenicity is determined by transcriptional variation in three key races.</title>
        <authorList>
            <person name="Adams T.M."/>
            <person name="Armitage A.D."/>
            <person name="Sobczyk M.K."/>
            <person name="Bates H.J."/>
            <person name="Dunwell J.M."/>
            <person name="Nellist C.F."/>
            <person name="Harrison R.J."/>
        </authorList>
    </citation>
    <scope>NUCLEOTIDE SEQUENCE [LARGE SCALE GENOMIC DNA]</scope>
    <source>
        <strain evidence="2 4">SCRP249</strain>
        <strain evidence="1 6">SCRP324</strain>
        <strain evidence="3 5">SCRP333</strain>
    </source>
</reference>
<organism evidence="1 6">
    <name type="scientific">Phytophthora rubi</name>
    <dbReference type="NCBI Taxonomy" id="129364"/>
    <lineage>
        <taxon>Eukaryota</taxon>
        <taxon>Sar</taxon>
        <taxon>Stramenopiles</taxon>
        <taxon>Oomycota</taxon>
        <taxon>Peronosporomycetes</taxon>
        <taxon>Peronosporales</taxon>
        <taxon>Peronosporaceae</taxon>
        <taxon>Phytophthora</taxon>
    </lineage>
</organism>
<comment type="caution">
    <text evidence="1">The sequence shown here is derived from an EMBL/GenBank/DDBJ whole genome shotgun (WGS) entry which is preliminary data.</text>
</comment>
<dbReference type="Proteomes" id="UP000435112">
    <property type="component" value="Unassembled WGS sequence"/>
</dbReference>
<evidence type="ECO:0000313" key="3">
    <source>
        <dbReference type="EMBL" id="KAE9349830.1"/>
    </source>
</evidence>
<gene>
    <name evidence="2" type="ORF">PR001_g5446</name>
    <name evidence="1" type="ORF">PR002_g16181</name>
    <name evidence="3" type="ORF">PR003_g5669</name>
</gene>
<dbReference type="AlphaFoldDB" id="A0A6A3KKD6"/>
<accession>A0A6A3KKD6</accession>
<dbReference type="Proteomes" id="UP000429607">
    <property type="component" value="Unassembled WGS sequence"/>
</dbReference>